<dbReference type="CDD" id="cd05235">
    <property type="entry name" value="SDR_e1"/>
    <property type="match status" value="1"/>
</dbReference>
<dbReference type="PANTHER" id="PTHR44845">
    <property type="entry name" value="CARRIER DOMAIN-CONTAINING PROTEIN"/>
    <property type="match status" value="1"/>
</dbReference>
<protein>
    <recommendedName>
        <fullName evidence="14">Alpha-aminoadipate reductase</fullName>
        <ecNumber evidence="6">1.2.1.31</ecNumber>
        <ecNumber evidence="5">1.2.1.95</ecNumber>
    </recommendedName>
    <alternativeName>
        <fullName evidence="13">L-aminoadipate-semialdehyde dehydrogenase</fullName>
    </alternativeName>
</protein>
<dbReference type="SUPFAM" id="SSF52777">
    <property type="entry name" value="CoA-dependent acyltransferases"/>
    <property type="match status" value="1"/>
</dbReference>
<comment type="catalytic activity">
    <reaction evidence="16">
        <text>(S)-2-amino-6-oxohexanoate + NAD(+) + H2O = L-2-aminoadipate + NADH + 2 H(+)</text>
        <dbReference type="Rhea" id="RHEA:12308"/>
        <dbReference type="ChEBI" id="CHEBI:15377"/>
        <dbReference type="ChEBI" id="CHEBI:15378"/>
        <dbReference type="ChEBI" id="CHEBI:57540"/>
        <dbReference type="ChEBI" id="CHEBI:57945"/>
        <dbReference type="ChEBI" id="CHEBI:58321"/>
        <dbReference type="ChEBI" id="CHEBI:58672"/>
        <dbReference type="EC" id="1.2.1.31"/>
    </reaction>
</comment>
<dbReference type="PIRSF" id="PIRSF001617">
    <property type="entry name" value="Alpha-AR"/>
    <property type="match status" value="1"/>
</dbReference>
<dbReference type="EC" id="1.2.1.31" evidence="6"/>
<gene>
    <name evidence="19" type="ORF">Glove_227g80</name>
</gene>
<dbReference type="Gene3D" id="3.30.559.30">
    <property type="entry name" value="Nonribosomal peptide synthetase, condensation domain"/>
    <property type="match status" value="1"/>
</dbReference>
<dbReference type="InterPro" id="IPR042099">
    <property type="entry name" value="ANL_N_sf"/>
</dbReference>
<dbReference type="EMBL" id="PQFF01000210">
    <property type="protein sequence ID" value="RHZ74178.1"/>
    <property type="molecule type" value="Genomic_DNA"/>
</dbReference>
<dbReference type="NCBIfam" id="TIGR01733">
    <property type="entry name" value="AA-adenyl-dom"/>
    <property type="match status" value="1"/>
</dbReference>
<evidence type="ECO:0000256" key="3">
    <source>
        <dbReference type="ARBA" id="ARBA00004827"/>
    </source>
</evidence>
<evidence type="ECO:0000256" key="14">
    <source>
        <dbReference type="ARBA" id="ARBA00032195"/>
    </source>
</evidence>
<dbReference type="Pfam" id="PF00668">
    <property type="entry name" value="Condensation"/>
    <property type="match status" value="1"/>
</dbReference>
<comment type="caution">
    <text evidence="19">The sequence shown here is derived from an EMBL/GenBank/DDBJ whole genome shotgun (WGS) entry which is preliminary data.</text>
</comment>
<evidence type="ECO:0000256" key="1">
    <source>
        <dbReference type="ARBA" id="ARBA00001957"/>
    </source>
</evidence>
<dbReference type="InterPro" id="IPR000873">
    <property type="entry name" value="AMP-dep_synth/lig_dom"/>
</dbReference>
<dbReference type="InterPro" id="IPR020845">
    <property type="entry name" value="AMP-binding_CS"/>
</dbReference>
<dbReference type="InterPro" id="IPR009081">
    <property type="entry name" value="PP-bd_ACP"/>
</dbReference>
<dbReference type="Proteomes" id="UP000266861">
    <property type="component" value="Unassembled WGS sequence"/>
</dbReference>
<dbReference type="SUPFAM" id="SSF51735">
    <property type="entry name" value="NAD(P)-binding Rossmann-fold domains"/>
    <property type="match status" value="1"/>
</dbReference>
<evidence type="ECO:0000259" key="18">
    <source>
        <dbReference type="PROSITE" id="PS50075"/>
    </source>
</evidence>
<evidence type="ECO:0000256" key="11">
    <source>
        <dbReference type="ARBA" id="ARBA00023002"/>
    </source>
</evidence>
<evidence type="ECO:0000256" key="4">
    <source>
        <dbReference type="ARBA" id="ARBA00006432"/>
    </source>
</evidence>
<evidence type="ECO:0000256" key="9">
    <source>
        <dbReference type="ARBA" id="ARBA00022605"/>
    </source>
</evidence>
<keyword evidence="10" id="KW-0521">NADP</keyword>
<dbReference type="Gene3D" id="1.10.1200.10">
    <property type="entry name" value="ACP-like"/>
    <property type="match status" value="1"/>
</dbReference>
<keyword evidence="9" id="KW-0028">Amino-acid biosynthesis</keyword>
<dbReference type="InterPro" id="IPR010071">
    <property type="entry name" value="AA_adenyl_dom"/>
</dbReference>
<keyword evidence="8" id="KW-0597">Phosphoprotein</keyword>
<organism evidence="19 20">
    <name type="scientific">Diversispora epigaea</name>
    <dbReference type="NCBI Taxonomy" id="1348612"/>
    <lineage>
        <taxon>Eukaryota</taxon>
        <taxon>Fungi</taxon>
        <taxon>Fungi incertae sedis</taxon>
        <taxon>Mucoromycota</taxon>
        <taxon>Glomeromycotina</taxon>
        <taxon>Glomeromycetes</taxon>
        <taxon>Diversisporales</taxon>
        <taxon>Diversisporaceae</taxon>
        <taxon>Diversispora</taxon>
    </lineage>
</organism>
<dbReference type="Pfam" id="PF00550">
    <property type="entry name" value="PP-binding"/>
    <property type="match status" value="1"/>
</dbReference>
<dbReference type="InterPro" id="IPR036291">
    <property type="entry name" value="NAD(P)-bd_dom_sf"/>
</dbReference>
<comment type="cofactor">
    <cofactor evidence="1">
        <name>pantetheine 4'-phosphate</name>
        <dbReference type="ChEBI" id="CHEBI:47942"/>
    </cofactor>
</comment>
<evidence type="ECO:0000313" key="19">
    <source>
        <dbReference type="EMBL" id="RHZ74178.1"/>
    </source>
</evidence>
<dbReference type="STRING" id="1348612.A0A397IIW7"/>
<dbReference type="EC" id="1.2.1.95" evidence="5"/>
<dbReference type="InterPro" id="IPR006162">
    <property type="entry name" value="Ppantetheine_attach_site"/>
</dbReference>
<evidence type="ECO:0000256" key="2">
    <source>
        <dbReference type="ARBA" id="ARBA00003499"/>
    </source>
</evidence>
<evidence type="ECO:0000256" key="10">
    <source>
        <dbReference type="ARBA" id="ARBA00022857"/>
    </source>
</evidence>
<keyword evidence="20" id="KW-1185">Reference proteome</keyword>
<dbReference type="OrthoDB" id="329835at2759"/>
<evidence type="ECO:0000256" key="15">
    <source>
        <dbReference type="ARBA" id="ARBA00048260"/>
    </source>
</evidence>
<comment type="catalytic activity">
    <reaction evidence="17">
        <text>(S)-2-amino-6-oxohexanoate + NADP(+) + H2O = L-2-aminoadipate + NADPH + 2 H(+)</text>
        <dbReference type="Rhea" id="RHEA:12304"/>
        <dbReference type="ChEBI" id="CHEBI:15377"/>
        <dbReference type="ChEBI" id="CHEBI:15378"/>
        <dbReference type="ChEBI" id="CHEBI:57783"/>
        <dbReference type="ChEBI" id="CHEBI:58321"/>
        <dbReference type="ChEBI" id="CHEBI:58349"/>
        <dbReference type="ChEBI" id="CHEBI:58672"/>
        <dbReference type="EC" id="1.2.1.31"/>
    </reaction>
</comment>
<sequence length="1473" mass="165499">MPTLDASQISSRLLNDPVLINKRLDRWKIRLQNLTEIQLPTDYPRLLPPKVVEAIKILNLPETTALAVLQLSLAIPSETVPTSSTSSPFNITTSSDNDTFHDHPSPFIILLAAFALLLYRYTGDEDIVVGSSSDTRNPLVLRINVSPTDTFEQIVHKIQQVEREATADEVPFNLLLSSLFNDKERQGSTKRKNSLSSLALINSPLFRVRFFNQTDMPEIPVLQATSSATDLTVTITSHSSSSLRHALLPAIEILVSYNQILFSEKRISHILDQLVAIIDYSAQHKETCVAEIPIVTKQCIEIIPNPNANLKWSEFQGSITDIFSTNAKKIPDNRCVVESIDRNKEERVFTYRQINEASNILAHYLISNGIEREDVIMIYAYRGVDLVISIMGALKAGAIFSVIDPAYPPDRQSIYLSVAKPSGLVILKRSGIIHSIVREYIQENLSIKCEIPALEISDDGFLRGGIKESGNDEDVLDTVRDRASLDVGVVIGPDSIGTLSFTSGSTGIPKGVRGRHFSLTHYYPWMAQEFGLSEKDRFTMLSGIAHDPIQRDIFTPLFFGAELHVPTNEDIGIPGKLAEWMAKHQVTVTHLTPAMGQLLSANANTPIPSLSNAFFVGDILTKRDCYRLQSIASNTKIINMYGTTETQRSVSYFTIPPLSSAPAFLKVQKDIMPAGRGMQNVQLLVVNRHNKNLLCGVGEIGEIYIRAGGLAEGYLELEDVTKEKFLNNWFSNETIIESQEDEGNEEWRKFWKGKRDRIYKSGDLGRYQSDGNVECTGRADNQIKIRGFRIELGEIDTHLSQHPFVRENVTLVRRDKYEEQTLVSYFVPIENEESEAFLSSTDEVDEEDNEEKGIAKRKYRRLIKQIKDYLKQKLPSYSVPSVFVPLKKMPLTPNGKIDKPALPFPDTPQFASSTSGASNNVLKTSIQKMNSVEEKVHSIWSRLLPNPPTPYIPLDENFFDLGGHSILATRLIFELRKICNVDIPLGMIFEQPTIRGQAMEINNILQSDLNIAIIDNMTDEKAVDNKNKDSVKKEFDYAADVDLLASEYLLEKYDPLPETYERKTIFVTGVTGFLGAFILSSLLYLNDTKVIAHVRAQNKELAIERVRKSCISHLVWKEEWLTEGRLEVVNGDLGKDRLGIEEAEWDSLAERVDVIIHNGALVHWVYPYNKLKAVNVLGTLQCIKLASKHHVKPFNFISSTSIFDTEHYVLLSDSLIEKGKNGISEDDDLEGSRYELRTGYGQSKWVAEKLILEARKRGLPTTIIRPGYIVGHSKTGVTNTDDFIWRLIKGCVQLKLVPTIHNIINMCPVDYVSECVIRISLSPIAPSKGVFHITHAINPSFRFDDLFNSLSLYGYIVSKTEYIVWRNKLMEFTLKSQDNALYPLLHFVLDDLPTTTKAPQLNNSNTIEVVGFECETISDRFMGIYLGYLVKVGFLDKPDLRGGSKIGIEKVLDLPDVVAALEGIEVLKRSGRN</sequence>
<dbReference type="GO" id="GO:0019878">
    <property type="term" value="P:lysine biosynthetic process via aminoadipic acid"/>
    <property type="evidence" value="ECO:0007669"/>
    <property type="project" value="UniProtKB-UniPathway"/>
</dbReference>
<dbReference type="InterPro" id="IPR014397">
    <property type="entry name" value="Lys2"/>
</dbReference>
<evidence type="ECO:0000313" key="20">
    <source>
        <dbReference type="Proteomes" id="UP000266861"/>
    </source>
</evidence>
<comment type="catalytic activity">
    <reaction evidence="15">
        <text>(S)-2-amino-6-oxohexanoate + AMP + diphosphate + NADP(+) = L-2-aminoadipate + ATP + NADPH + H(+)</text>
        <dbReference type="Rhea" id="RHEA:46936"/>
        <dbReference type="ChEBI" id="CHEBI:15378"/>
        <dbReference type="ChEBI" id="CHEBI:30616"/>
        <dbReference type="ChEBI" id="CHEBI:33019"/>
        <dbReference type="ChEBI" id="CHEBI:57783"/>
        <dbReference type="ChEBI" id="CHEBI:58321"/>
        <dbReference type="ChEBI" id="CHEBI:58349"/>
        <dbReference type="ChEBI" id="CHEBI:58672"/>
        <dbReference type="ChEBI" id="CHEBI:456215"/>
        <dbReference type="EC" id="1.2.1.95"/>
    </reaction>
</comment>
<accession>A0A397IIW7</accession>
<dbReference type="NCBIfam" id="TIGR01746">
    <property type="entry name" value="Thioester-redct"/>
    <property type="match status" value="1"/>
</dbReference>
<dbReference type="NCBIfam" id="TIGR03443">
    <property type="entry name" value="alpha_am_amid"/>
    <property type="match status" value="1"/>
</dbReference>
<comment type="function">
    <text evidence="2">Catalyzes the activation of alpha-aminoadipate by ATP-dependent adenylation and the reduction of activated alpha-aminoadipate by NADPH. The activated alpha-aminoadipate is bound to the phosphopantheinyl group of the enzyme itself before it is reduced to (S)-2-amino-6-oxohexanoate.</text>
</comment>
<name>A0A397IIW7_9GLOM</name>
<keyword evidence="7" id="KW-0596">Phosphopantetheine</keyword>
<dbReference type="InterPro" id="IPR010080">
    <property type="entry name" value="Thioester_reductase-like_dom"/>
</dbReference>
<evidence type="ECO:0000256" key="12">
    <source>
        <dbReference type="ARBA" id="ARBA00023154"/>
    </source>
</evidence>
<evidence type="ECO:0000256" key="8">
    <source>
        <dbReference type="ARBA" id="ARBA00022553"/>
    </source>
</evidence>
<proteinExistence type="inferred from homology"/>
<dbReference type="PROSITE" id="PS00455">
    <property type="entry name" value="AMP_BINDING"/>
    <property type="match status" value="1"/>
</dbReference>
<dbReference type="InterPro" id="IPR001242">
    <property type="entry name" value="Condensation_dom"/>
</dbReference>
<dbReference type="Gene3D" id="3.40.50.12780">
    <property type="entry name" value="N-terminal domain of ligase-like"/>
    <property type="match status" value="1"/>
</dbReference>
<dbReference type="PANTHER" id="PTHR44845:SF1">
    <property type="entry name" value="L-2-AMINOADIPATE REDUCTASE"/>
    <property type="match status" value="1"/>
</dbReference>
<dbReference type="InterPro" id="IPR045851">
    <property type="entry name" value="AMP-bd_C_sf"/>
</dbReference>
<dbReference type="SUPFAM" id="SSF47336">
    <property type="entry name" value="ACP-like"/>
    <property type="match status" value="1"/>
</dbReference>
<dbReference type="PROSITE" id="PS00012">
    <property type="entry name" value="PHOSPHOPANTETHEINE"/>
    <property type="match status" value="1"/>
</dbReference>
<dbReference type="InterPro" id="IPR036736">
    <property type="entry name" value="ACP-like_sf"/>
</dbReference>
<dbReference type="PROSITE" id="PS50075">
    <property type="entry name" value="CARRIER"/>
    <property type="match status" value="1"/>
</dbReference>
<comment type="pathway">
    <text evidence="3">Amino-acid biosynthesis; L-lysine biosynthesis via AAA pathway; L-lysine from L-alpha-aminoadipate (fungal route): step 1/3.</text>
</comment>
<dbReference type="GO" id="GO:0004043">
    <property type="term" value="F:L-aminoadipate-semialdehyde dehydrogenase [NAD(P)+] activity"/>
    <property type="evidence" value="ECO:0007669"/>
    <property type="project" value="UniProtKB-EC"/>
</dbReference>
<evidence type="ECO:0000256" key="6">
    <source>
        <dbReference type="ARBA" id="ARBA00013073"/>
    </source>
</evidence>
<dbReference type="UniPathway" id="UPA00033">
    <property type="reaction ID" value="UER00032"/>
</dbReference>
<comment type="similarity">
    <text evidence="4">Belongs to the ATP-dependent AMP-binding enzyme family.</text>
</comment>
<evidence type="ECO:0000256" key="13">
    <source>
        <dbReference type="ARBA" id="ARBA00031335"/>
    </source>
</evidence>
<reference evidence="19 20" key="1">
    <citation type="submission" date="2018-08" db="EMBL/GenBank/DDBJ databases">
        <title>Genome and evolution of the arbuscular mycorrhizal fungus Diversispora epigaea (formerly Glomus versiforme) and its bacterial endosymbionts.</title>
        <authorList>
            <person name="Sun X."/>
            <person name="Fei Z."/>
            <person name="Harrison M."/>
        </authorList>
    </citation>
    <scope>NUCLEOTIDE SEQUENCE [LARGE SCALE GENOMIC DNA]</scope>
    <source>
        <strain evidence="19 20">IT104</strain>
    </source>
</reference>
<evidence type="ECO:0000256" key="5">
    <source>
        <dbReference type="ARBA" id="ARBA00012913"/>
    </source>
</evidence>
<dbReference type="SUPFAM" id="SSF56801">
    <property type="entry name" value="Acetyl-CoA synthetase-like"/>
    <property type="match status" value="1"/>
</dbReference>
<dbReference type="Pfam" id="PF00501">
    <property type="entry name" value="AMP-binding"/>
    <property type="match status" value="1"/>
</dbReference>
<keyword evidence="12" id="KW-0457">Lysine biosynthesis</keyword>
<evidence type="ECO:0000256" key="16">
    <source>
        <dbReference type="ARBA" id="ARBA00048414"/>
    </source>
</evidence>
<keyword evidence="11" id="KW-0560">Oxidoreductase</keyword>
<feature type="domain" description="Carrier" evidence="18">
    <location>
        <begin position="927"/>
        <end position="1005"/>
    </location>
</feature>
<evidence type="ECO:0000256" key="17">
    <source>
        <dbReference type="ARBA" id="ARBA00049537"/>
    </source>
</evidence>
<evidence type="ECO:0000256" key="7">
    <source>
        <dbReference type="ARBA" id="ARBA00022450"/>
    </source>
</evidence>
<dbReference type="InterPro" id="IPR013120">
    <property type="entry name" value="FAR_NAD-bd"/>
</dbReference>
<dbReference type="Gene3D" id="3.40.50.720">
    <property type="entry name" value="NAD(P)-binding Rossmann-like Domain"/>
    <property type="match status" value="1"/>
</dbReference>
<dbReference type="Pfam" id="PF07993">
    <property type="entry name" value="NAD_binding_4"/>
    <property type="match status" value="1"/>
</dbReference>
<dbReference type="Gene3D" id="3.30.300.30">
    <property type="match status" value="1"/>
</dbReference>